<dbReference type="RefSeq" id="WP_193921223.1">
    <property type="nucleotide sequence ID" value="NZ_JADEWL010000045.1"/>
</dbReference>
<dbReference type="Pfam" id="PF12833">
    <property type="entry name" value="HTH_18"/>
    <property type="match status" value="1"/>
</dbReference>
<dbReference type="InterPro" id="IPR018062">
    <property type="entry name" value="HTH_AraC-typ_CS"/>
</dbReference>
<dbReference type="SUPFAM" id="SSF46689">
    <property type="entry name" value="Homeodomain-like"/>
    <property type="match status" value="2"/>
</dbReference>
<feature type="domain" description="HTH araC/xylS-type" evidence="4">
    <location>
        <begin position="67"/>
        <end position="165"/>
    </location>
</feature>
<dbReference type="GO" id="GO:0043565">
    <property type="term" value="F:sequence-specific DNA binding"/>
    <property type="evidence" value="ECO:0007669"/>
    <property type="project" value="InterPro"/>
</dbReference>
<name>A0A8J7F2V7_9CYAN</name>
<keyword evidence="1" id="KW-0805">Transcription regulation</keyword>
<gene>
    <name evidence="5" type="ORF">IQ247_14790</name>
</gene>
<organism evidence="5 6">
    <name type="scientific">Plectonema cf. radiosum LEGE 06105</name>
    <dbReference type="NCBI Taxonomy" id="945769"/>
    <lineage>
        <taxon>Bacteria</taxon>
        <taxon>Bacillati</taxon>
        <taxon>Cyanobacteriota</taxon>
        <taxon>Cyanophyceae</taxon>
        <taxon>Oscillatoriophycideae</taxon>
        <taxon>Oscillatoriales</taxon>
        <taxon>Microcoleaceae</taxon>
        <taxon>Plectonema</taxon>
    </lineage>
</organism>
<dbReference type="Gene3D" id="1.10.10.60">
    <property type="entry name" value="Homeodomain-like"/>
    <property type="match status" value="2"/>
</dbReference>
<dbReference type="PROSITE" id="PS00041">
    <property type="entry name" value="HTH_ARAC_FAMILY_1"/>
    <property type="match status" value="1"/>
</dbReference>
<dbReference type="Proteomes" id="UP000620559">
    <property type="component" value="Unassembled WGS sequence"/>
</dbReference>
<dbReference type="GO" id="GO:0003700">
    <property type="term" value="F:DNA-binding transcription factor activity"/>
    <property type="evidence" value="ECO:0007669"/>
    <property type="project" value="InterPro"/>
</dbReference>
<dbReference type="InterPro" id="IPR018060">
    <property type="entry name" value="HTH_AraC"/>
</dbReference>
<dbReference type="SMART" id="SM00342">
    <property type="entry name" value="HTH_ARAC"/>
    <property type="match status" value="1"/>
</dbReference>
<protein>
    <submittedName>
        <fullName evidence="5">Helix-turn-helix transcriptional regulator</fullName>
    </submittedName>
</protein>
<evidence type="ECO:0000313" key="5">
    <source>
        <dbReference type="EMBL" id="MBE9213917.1"/>
    </source>
</evidence>
<dbReference type="PANTHER" id="PTHR43280">
    <property type="entry name" value="ARAC-FAMILY TRANSCRIPTIONAL REGULATOR"/>
    <property type="match status" value="1"/>
</dbReference>
<evidence type="ECO:0000313" key="6">
    <source>
        <dbReference type="Proteomes" id="UP000620559"/>
    </source>
</evidence>
<dbReference type="PROSITE" id="PS01124">
    <property type="entry name" value="HTH_ARAC_FAMILY_2"/>
    <property type="match status" value="1"/>
</dbReference>
<evidence type="ECO:0000256" key="1">
    <source>
        <dbReference type="ARBA" id="ARBA00023015"/>
    </source>
</evidence>
<keyword evidence="3" id="KW-0804">Transcription</keyword>
<reference evidence="5" key="1">
    <citation type="submission" date="2020-10" db="EMBL/GenBank/DDBJ databases">
        <authorList>
            <person name="Castelo-Branco R."/>
            <person name="Eusebio N."/>
            <person name="Adriana R."/>
            <person name="Vieira A."/>
            <person name="Brugerolle De Fraissinette N."/>
            <person name="Rezende De Castro R."/>
            <person name="Schneider M.P."/>
            <person name="Vasconcelos V."/>
            <person name="Leao P.N."/>
        </authorList>
    </citation>
    <scope>NUCLEOTIDE SEQUENCE</scope>
    <source>
        <strain evidence="5">LEGE 06105</strain>
    </source>
</reference>
<proteinExistence type="predicted"/>
<dbReference type="AlphaFoldDB" id="A0A8J7F2V7"/>
<dbReference type="EMBL" id="JADEWL010000045">
    <property type="protein sequence ID" value="MBE9213917.1"/>
    <property type="molecule type" value="Genomic_DNA"/>
</dbReference>
<evidence type="ECO:0000256" key="2">
    <source>
        <dbReference type="ARBA" id="ARBA00023125"/>
    </source>
</evidence>
<keyword evidence="2" id="KW-0238">DNA-binding</keyword>
<evidence type="ECO:0000259" key="4">
    <source>
        <dbReference type="PROSITE" id="PS01124"/>
    </source>
</evidence>
<accession>A0A8J7F2V7</accession>
<comment type="caution">
    <text evidence="5">The sequence shown here is derived from an EMBL/GenBank/DDBJ whole genome shotgun (WGS) entry which is preliminary data.</text>
</comment>
<dbReference type="PANTHER" id="PTHR43280:SF27">
    <property type="entry name" value="TRANSCRIPTIONAL REGULATOR MTLR"/>
    <property type="match status" value="1"/>
</dbReference>
<dbReference type="InterPro" id="IPR009057">
    <property type="entry name" value="Homeodomain-like_sf"/>
</dbReference>
<sequence length="175" mass="20540">MTNIVVNDNHPDTKKLVIKCLETAGFEVKNVENGLCVELAPDKLSIYSENKQSNRDCSIFPPIPRLNPTFQFIELNYHQNIRLKEVAQAVGYSSAYLTDLVRRMTGKTVNDWIIERRIAQARRLLLETKDSIEQIALQVGYQNINHFYCQFRDRHQNTPRCWREAQRRKTYNINL</sequence>
<evidence type="ECO:0000256" key="3">
    <source>
        <dbReference type="ARBA" id="ARBA00023163"/>
    </source>
</evidence>
<keyword evidence="6" id="KW-1185">Reference proteome</keyword>